<dbReference type="Gene3D" id="3.40.630.30">
    <property type="match status" value="1"/>
</dbReference>
<evidence type="ECO:0000313" key="6">
    <source>
        <dbReference type="Proteomes" id="UP001600943"/>
    </source>
</evidence>
<evidence type="ECO:0000256" key="3">
    <source>
        <dbReference type="ARBA" id="ARBA00038502"/>
    </source>
</evidence>
<dbReference type="PROSITE" id="PS51186">
    <property type="entry name" value="GNAT"/>
    <property type="match status" value="1"/>
</dbReference>
<dbReference type="InterPro" id="IPR016181">
    <property type="entry name" value="Acyl_CoA_acyltransferase"/>
</dbReference>
<reference evidence="5 6" key="1">
    <citation type="submission" date="2024-04" db="EMBL/GenBank/DDBJ databases">
        <title>Defined microbial consortia suppress multidrug-resistant proinflammatory Enterobacteriaceae via ecological control.</title>
        <authorList>
            <person name="Furuichi M."/>
            <person name="Kawaguchi T."/>
            <person name="Pust M."/>
            <person name="Yasuma K."/>
            <person name="Plichta D."/>
            <person name="Hasegawa N."/>
            <person name="Ohya T."/>
            <person name="Bhattarai S."/>
            <person name="Sasajima S."/>
            <person name="Aoto Y."/>
            <person name="Tuganbaev T."/>
            <person name="Yaginuma M."/>
            <person name="Ueda M."/>
            <person name="Okahashi N."/>
            <person name="Amafuji K."/>
            <person name="Kiridooshi Y."/>
            <person name="Sugita K."/>
            <person name="Strazar M."/>
            <person name="Skelly A."/>
            <person name="Suda W."/>
            <person name="Hattori M."/>
            <person name="Nakamoto N."/>
            <person name="Caballero S."/>
            <person name="Norman J."/>
            <person name="Olle B."/>
            <person name="Tanoue T."/>
            <person name="Arita M."/>
            <person name="Bucci V."/>
            <person name="Atarashi K."/>
            <person name="Xavier R."/>
            <person name="Honda K."/>
        </authorList>
    </citation>
    <scope>NUCLEOTIDE SEQUENCE [LARGE SCALE GENOMIC DNA]</scope>
    <source>
        <strain evidence="6">k04-0078-D8-1</strain>
    </source>
</reference>
<protein>
    <recommendedName>
        <fullName evidence="4">N-acetyltransferase domain-containing protein</fullName>
    </recommendedName>
</protein>
<name>A0ABQ0BKX2_9FIRM</name>
<dbReference type="InterPro" id="IPR051531">
    <property type="entry name" value="N-acetyltransferase"/>
</dbReference>
<evidence type="ECO:0000256" key="1">
    <source>
        <dbReference type="ARBA" id="ARBA00022679"/>
    </source>
</evidence>
<dbReference type="Pfam" id="PF13302">
    <property type="entry name" value="Acetyltransf_3"/>
    <property type="match status" value="1"/>
</dbReference>
<keyword evidence="1" id="KW-0808">Transferase</keyword>
<dbReference type="EMBL" id="BAABYW010000003">
    <property type="protein sequence ID" value="GAA6411983.1"/>
    <property type="molecule type" value="Genomic_DNA"/>
</dbReference>
<keyword evidence="6" id="KW-1185">Reference proteome</keyword>
<comment type="similarity">
    <text evidence="3">Belongs to the acetyltransferase family. RimJ subfamily.</text>
</comment>
<organism evidence="5 6">
    <name type="scientific">Blautia hominis</name>
    <dbReference type="NCBI Taxonomy" id="2025493"/>
    <lineage>
        <taxon>Bacteria</taxon>
        <taxon>Bacillati</taxon>
        <taxon>Bacillota</taxon>
        <taxon>Clostridia</taxon>
        <taxon>Lachnospirales</taxon>
        <taxon>Lachnospiraceae</taxon>
        <taxon>Blautia</taxon>
    </lineage>
</organism>
<evidence type="ECO:0000313" key="5">
    <source>
        <dbReference type="EMBL" id="GAA6411983.1"/>
    </source>
</evidence>
<dbReference type="PANTHER" id="PTHR43792">
    <property type="entry name" value="GNAT FAMILY, PUTATIVE (AFU_ORTHOLOGUE AFUA_3G00765)-RELATED-RELATED"/>
    <property type="match status" value="1"/>
</dbReference>
<dbReference type="RefSeq" id="WP_025641526.1">
    <property type="nucleotide sequence ID" value="NZ_BAABYW010000003.1"/>
</dbReference>
<proteinExistence type="inferred from homology"/>
<comment type="caution">
    <text evidence="5">The sequence shown here is derived from an EMBL/GenBank/DDBJ whole genome shotgun (WGS) entry which is preliminary data.</text>
</comment>
<evidence type="ECO:0000259" key="4">
    <source>
        <dbReference type="PROSITE" id="PS51186"/>
    </source>
</evidence>
<keyword evidence="2" id="KW-0012">Acyltransferase</keyword>
<sequence length="195" mass="22968">MKLQDYAQNKPVLETDQLILRPLRKEDVSDLKEWLGDSSIYQYWGKRPGKSDLNPELLFQKPEKPTKSFHWGIVHKQDYKVIGDMWVYLIENDRMAKVAFRLSPAYQGNRLMTEALARVAIFCFEETELQRLWADVHICNIASFKTLEKAGFKCEGLIREGKMVNIYCDYYLYGMTKADYIEVMDKFQHHSRNSP</sequence>
<feature type="domain" description="N-acetyltransferase" evidence="4">
    <location>
        <begin position="18"/>
        <end position="173"/>
    </location>
</feature>
<gene>
    <name evidence="5" type="ORF">K040078D81_61000</name>
</gene>
<dbReference type="SUPFAM" id="SSF55729">
    <property type="entry name" value="Acyl-CoA N-acyltransferases (Nat)"/>
    <property type="match status" value="1"/>
</dbReference>
<dbReference type="Proteomes" id="UP001600943">
    <property type="component" value="Unassembled WGS sequence"/>
</dbReference>
<dbReference type="InterPro" id="IPR000182">
    <property type="entry name" value="GNAT_dom"/>
</dbReference>
<evidence type="ECO:0000256" key="2">
    <source>
        <dbReference type="ARBA" id="ARBA00023315"/>
    </source>
</evidence>
<accession>A0ABQ0BKX2</accession>
<dbReference type="PANTHER" id="PTHR43792:SF8">
    <property type="entry name" value="[RIBOSOMAL PROTEIN US5]-ALANINE N-ACETYLTRANSFERASE"/>
    <property type="match status" value="1"/>
</dbReference>